<evidence type="ECO:0000256" key="12">
    <source>
        <dbReference type="ARBA" id="ARBA00023326"/>
    </source>
</evidence>
<dbReference type="InterPro" id="IPR049892">
    <property type="entry name" value="AA9"/>
</dbReference>
<dbReference type="GeneID" id="43645443"/>
<evidence type="ECO:0000256" key="8">
    <source>
        <dbReference type="ARBA" id="ARBA00023008"/>
    </source>
</evidence>
<evidence type="ECO:0000256" key="16">
    <source>
        <dbReference type="SAM" id="SignalP"/>
    </source>
</evidence>
<feature type="chain" id="PRO_5024997992" description="lytic cellulose monooxygenase (C4-dehydrogenating)" evidence="16">
    <location>
        <begin position="21"/>
        <end position="261"/>
    </location>
</feature>
<evidence type="ECO:0000256" key="10">
    <source>
        <dbReference type="ARBA" id="ARBA00023157"/>
    </source>
</evidence>
<name>A0A5N6S7W0_ASPPS</name>
<organism evidence="18 19">
    <name type="scientific">Aspergillus pseudotamarii</name>
    <dbReference type="NCBI Taxonomy" id="132259"/>
    <lineage>
        <taxon>Eukaryota</taxon>
        <taxon>Fungi</taxon>
        <taxon>Dikarya</taxon>
        <taxon>Ascomycota</taxon>
        <taxon>Pezizomycotina</taxon>
        <taxon>Eurotiomycetes</taxon>
        <taxon>Eurotiomycetidae</taxon>
        <taxon>Eurotiales</taxon>
        <taxon>Aspergillaceae</taxon>
        <taxon>Aspergillus</taxon>
        <taxon>Aspergillus subgen. Circumdati</taxon>
    </lineage>
</organism>
<keyword evidence="3" id="KW-0964">Secreted</keyword>
<comment type="catalytic activity">
    <reaction evidence="14">
        <text>[(1-&gt;4)-beta-D-glucosyl]n+m + reduced acceptor + O2 = 4-dehydro-beta-D-glucosyl-[(1-&gt;4)-beta-D-glucosyl]n-1 + [(1-&gt;4)-beta-D-glucosyl]m + acceptor + H2O.</text>
        <dbReference type="EC" id="1.14.99.56"/>
    </reaction>
</comment>
<evidence type="ECO:0000256" key="11">
    <source>
        <dbReference type="ARBA" id="ARBA00023277"/>
    </source>
</evidence>
<dbReference type="GO" id="GO:0046872">
    <property type="term" value="F:metal ion binding"/>
    <property type="evidence" value="ECO:0007669"/>
    <property type="project" value="UniProtKB-KW"/>
</dbReference>
<evidence type="ECO:0000256" key="7">
    <source>
        <dbReference type="ARBA" id="ARBA00023002"/>
    </source>
</evidence>
<keyword evidence="4" id="KW-0479">Metal-binding</keyword>
<keyword evidence="18" id="KW-0378">Hydrolase</keyword>
<comment type="subcellular location">
    <subcellularLocation>
        <location evidence="2">Secreted</location>
    </subcellularLocation>
</comment>
<dbReference type="Pfam" id="PF03443">
    <property type="entry name" value="AA9"/>
    <property type="match status" value="1"/>
</dbReference>
<keyword evidence="9" id="KW-0503">Monooxygenase</keyword>
<dbReference type="AlphaFoldDB" id="A0A5N6S7W0"/>
<evidence type="ECO:0000313" key="18">
    <source>
        <dbReference type="EMBL" id="KAE8130702.1"/>
    </source>
</evidence>
<protein>
    <recommendedName>
        <fullName evidence="15">lytic cellulose monooxygenase (C4-dehydrogenating)</fullName>
        <ecNumber evidence="15">1.14.99.56</ecNumber>
    </recommendedName>
</protein>
<dbReference type="GO" id="GO:0004497">
    <property type="term" value="F:monooxygenase activity"/>
    <property type="evidence" value="ECO:0007669"/>
    <property type="project" value="UniProtKB-KW"/>
</dbReference>
<evidence type="ECO:0000256" key="9">
    <source>
        <dbReference type="ARBA" id="ARBA00023033"/>
    </source>
</evidence>
<dbReference type="OrthoDB" id="3496539at2759"/>
<sequence>MKATLALLIAVLGVSHTGLGHYVWSALILDGERTADYKYVRKDQRPPGDENVPVTDIESSDIRCNYGGTSTGTSVDIANVTAGSTVWEHENIYHPGPIMVYMSKADGNVKSYDGSRDWFKIAELGGEPECPEANVAGLTSQFLFDPYLRITKRHSHAIKWPALGKTEFHFTIPSKTPSGQYLLRIEQVGLHRAQEIRGAEFFISCAHINVIEGGSGHPMPMVEFAGAYDWTDPGLLVNIYDTSCYALPGPPVWEGNKASID</sequence>
<dbReference type="GO" id="GO:0030245">
    <property type="term" value="P:cellulose catabolic process"/>
    <property type="evidence" value="ECO:0007669"/>
    <property type="project" value="UniProtKB-KW"/>
</dbReference>
<keyword evidence="5 16" id="KW-0732">Signal</keyword>
<accession>A0A5N6S7W0</accession>
<evidence type="ECO:0000256" key="5">
    <source>
        <dbReference type="ARBA" id="ARBA00022729"/>
    </source>
</evidence>
<keyword evidence="7" id="KW-0560">Oxidoreductase</keyword>
<gene>
    <name evidence="18" type="ORF">BDV38DRAFT_289392</name>
</gene>
<evidence type="ECO:0000256" key="13">
    <source>
        <dbReference type="ARBA" id="ARBA00044502"/>
    </source>
</evidence>
<dbReference type="Proteomes" id="UP000325672">
    <property type="component" value="Unassembled WGS sequence"/>
</dbReference>
<feature type="domain" description="Auxiliary Activity family 9 catalytic" evidence="17">
    <location>
        <begin position="21"/>
        <end position="241"/>
    </location>
</feature>
<evidence type="ECO:0000256" key="2">
    <source>
        <dbReference type="ARBA" id="ARBA00004613"/>
    </source>
</evidence>
<evidence type="ECO:0000256" key="4">
    <source>
        <dbReference type="ARBA" id="ARBA00022723"/>
    </source>
</evidence>
<dbReference type="PANTHER" id="PTHR33353">
    <property type="entry name" value="PUTATIVE (AFU_ORTHOLOGUE AFUA_1G12560)-RELATED"/>
    <property type="match status" value="1"/>
</dbReference>
<comment type="similarity">
    <text evidence="13">Belongs to the polysaccharide monooxygenase AA9 family.</text>
</comment>
<keyword evidence="12" id="KW-0624">Polysaccharide degradation</keyword>
<dbReference type="EC" id="1.14.99.56" evidence="15"/>
<evidence type="ECO:0000256" key="14">
    <source>
        <dbReference type="ARBA" id="ARBA00045077"/>
    </source>
</evidence>
<evidence type="ECO:0000256" key="6">
    <source>
        <dbReference type="ARBA" id="ARBA00023001"/>
    </source>
</evidence>
<dbReference type="RefSeq" id="XP_031906765.1">
    <property type="nucleotide sequence ID" value="XM_032061233.1"/>
</dbReference>
<keyword evidence="19" id="KW-1185">Reference proteome</keyword>
<keyword evidence="11" id="KW-0119">Carbohydrate metabolism</keyword>
<dbReference type="EMBL" id="ML743710">
    <property type="protein sequence ID" value="KAE8130702.1"/>
    <property type="molecule type" value="Genomic_DNA"/>
</dbReference>
<dbReference type="CDD" id="cd21175">
    <property type="entry name" value="LPMO_AA9"/>
    <property type="match status" value="1"/>
</dbReference>
<keyword evidence="8" id="KW-0186">Copper</keyword>
<evidence type="ECO:0000256" key="3">
    <source>
        <dbReference type="ARBA" id="ARBA00022525"/>
    </source>
</evidence>
<reference evidence="18 19" key="1">
    <citation type="submission" date="2019-04" db="EMBL/GenBank/DDBJ databases">
        <title>Friends and foes A comparative genomics study of 23 Aspergillus species from section Flavi.</title>
        <authorList>
            <consortium name="DOE Joint Genome Institute"/>
            <person name="Kjaerbolling I."/>
            <person name="Vesth T."/>
            <person name="Frisvad J.C."/>
            <person name="Nybo J.L."/>
            <person name="Theobald S."/>
            <person name="Kildgaard S."/>
            <person name="Isbrandt T."/>
            <person name="Kuo A."/>
            <person name="Sato A."/>
            <person name="Lyhne E.K."/>
            <person name="Kogle M.E."/>
            <person name="Wiebenga A."/>
            <person name="Kun R.S."/>
            <person name="Lubbers R.J."/>
            <person name="Makela M.R."/>
            <person name="Barry K."/>
            <person name="Chovatia M."/>
            <person name="Clum A."/>
            <person name="Daum C."/>
            <person name="Haridas S."/>
            <person name="He G."/>
            <person name="LaButti K."/>
            <person name="Lipzen A."/>
            <person name="Mondo S."/>
            <person name="Riley R."/>
            <person name="Salamov A."/>
            <person name="Simmons B.A."/>
            <person name="Magnuson J.K."/>
            <person name="Henrissat B."/>
            <person name="Mortensen U.H."/>
            <person name="Larsen T.O."/>
            <person name="Devries R.P."/>
            <person name="Grigoriev I.V."/>
            <person name="Machida M."/>
            <person name="Baker S.E."/>
            <person name="Andersen M.R."/>
        </authorList>
    </citation>
    <scope>NUCLEOTIDE SEQUENCE [LARGE SCALE GENOMIC DNA]</scope>
    <source>
        <strain evidence="18 19">CBS 117625</strain>
    </source>
</reference>
<evidence type="ECO:0000313" key="19">
    <source>
        <dbReference type="Proteomes" id="UP000325672"/>
    </source>
</evidence>
<comment type="cofactor">
    <cofactor evidence="1">
        <name>Cu(2+)</name>
        <dbReference type="ChEBI" id="CHEBI:29036"/>
    </cofactor>
</comment>
<feature type="signal peptide" evidence="16">
    <location>
        <begin position="1"/>
        <end position="20"/>
    </location>
</feature>
<dbReference type="GO" id="GO:0005576">
    <property type="term" value="C:extracellular region"/>
    <property type="evidence" value="ECO:0007669"/>
    <property type="project" value="UniProtKB-SubCell"/>
</dbReference>
<evidence type="ECO:0000259" key="17">
    <source>
        <dbReference type="Pfam" id="PF03443"/>
    </source>
</evidence>
<keyword evidence="10" id="KW-1015">Disulfide bond</keyword>
<evidence type="ECO:0000256" key="15">
    <source>
        <dbReference type="ARBA" id="ARBA00047174"/>
    </source>
</evidence>
<dbReference type="PANTHER" id="PTHR33353:SF10">
    <property type="entry name" value="ENDO-BETA-1,4-GLUCANASE D"/>
    <property type="match status" value="1"/>
</dbReference>
<dbReference type="GO" id="GO:0016787">
    <property type="term" value="F:hydrolase activity"/>
    <property type="evidence" value="ECO:0007669"/>
    <property type="project" value="UniProtKB-KW"/>
</dbReference>
<dbReference type="InterPro" id="IPR005103">
    <property type="entry name" value="AA9_LPMO"/>
</dbReference>
<evidence type="ECO:0000256" key="1">
    <source>
        <dbReference type="ARBA" id="ARBA00001973"/>
    </source>
</evidence>
<proteinExistence type="inferred from homology"/>
<dbReference type="Gene3D" id="2.70.50.70">
    <property type="match status" value="1"/>
</dbReference>
<keyword evidence="6" id="KW-0136">Cellulose degradation</keyword>